<dbReference type="EMBL" id="CM056743">
    <property type="protein sequence ID" value="KAJ8672884.1"/>
    <property type="molecule type" value="Genomic_DNA"/>
</dbReference>
<sequence length="111" mass="12073">MNLVDESIISGGGLMRLGNKSVRINDPLTLAVSQRMLLMNSAIPTLCCGLVRDPKQLLEGSYFEYAQPTISTSCTGALSDVVLPSQKAATRATWSRRRRLTVGPVQQIPQL</sequence>
<accession>A0ACC2NP76</accession>
<organism evidence="1 2">
    <name type="scientific">Eretmocerus hayati</name>
    <dbReference type="NCBI Taxonomy" id="131215"/>
    <lineage>
        <taxon>Eukaryota</taxon>
        <taxon>Metazoa</taxon>
        <taxon>Ecdysozoa</taxon>
        <taxon>Arthropoda</taxon>
        <taxon>Hexapoda</taxon>
        <taxon>Insecta</taxon>
        <taxon>Pterygota</taxon>
        <taxon>Neoptera</taxon>
        <taxon>Endopterygota</taxon>
        <taxon>Hymenoptera</taxon>
        <taxon>Apocrita</taxon>
        <taxon>Proctotrupomorpha</taxon>
        <taxon>Chalcidoidea</taxon>
        <taxon>Aphelinidae</taxon>
        <taxon>Aphelininae</taxon>
        <taxon>Eretmocerus</taxon>
    </lineage>
</organism>
<keyword evidence="2" id="KW-1185">Reference proteome</keyword>
<dbReference type="Proteomes" id="UP001239111">
    <property type="component" value="Chromosome 3"/>
</dbReference>
<comment type="caution">
    <text evidence="1">The sequence shown here is derived from an EMBL/GenBank/DDBJ whole genome shotgun (WGS) entry which is preliminary data.</text>
</comment>
<name>A0ACC2NP76_9HYME</name>
<protein>
    <submittedName>
        <fullName evidence="1">Uncharacterized protein</fullName>
    </submittedName>
</protein>
<gene>
    <name evidence="1" type="ORF">QAD02_004145</name>
</gene>
<evidence type="ECO:0000313" key="2">
    <source>
        <dbReference type="Proteomes" id="UP001239111"/>
    </source>
</evidence>
<evidence type="ECO:0000313" key="1">
    <source>
        <dbReference type="EMBL" id="KAJ8672884.1"/>
    </source>
</evidence>
<reference evidence="1" key="1">
    <citation type="submission" date="2023-04" db="EMBL/GenBank/DDBJ databases">
        <title>A chromosome-level genome assembly of the parasitoid wasp Eretmocerus hayati.</title>
        <authorList>
            <person name="Zhong Y."/>
            <person name="Liu S."/>
            <person name="Liu Y."/>
        </authorList>
    </citation>
    <scope>NUCLEOTIDE SEQUENCE</scope>
    <source>
        <strain evidence="1">ZJU_SS_LIU_2023</strain>
    </source>
</reference>
<proteinExistence type="predicted"/>